<comment type="caution">
    <text evidence="8">The sequence shown here is derived from an EMBL/GenBank/DDBJ whole genome shotgun (WGS) entry which is preliminary data.</text>
</comment>
<evidence type="ECO:0000256" key="5">
    <source>
        <dbReference type="ARBA" id="ARBA00022801"/>
    </source>
</evidence>
<keyword evidence="2" id="KW-1277">Toxin-antitoxin system</keyword>
<evidence type="ECO:0000256" key="2">
    <source>
        <dbReference type="ARBA" id="ARBA00022649"/>
    </source>
</evidence>
<evidence type="ECO:0000256" key="1">
    <source>
        <dbReference type="ARBA" id="ARBA00006620"/>
    </source>
</evidence>
<dbReference type="STRING" id="1802668.A2831_02760"/>
<evidence type="ECO:0000256" key="7">
    <source>
        <dbReference type="ARBA" id="ARBA00023016"/>
    </source>
</evidence>
<keyword evidence="4" id="KW-0255">Endonuclease</keyword>
<gene>
    <name evidence="8" type="ORF">A2831_02760</name>
</gene>
<keyword evidence="7" id="KW-0346">Stress response</keyword>
<protein>
    <recommendedName>
        <fullName evidence="10">Addiction module toxin, HicA family</fullName>
    </recommendedName>
</protein>
<comment type="similarity">
    <text evidence="1">Belongs to the HicA mRNA interferase family.</text>
</comment>
<dbReference type="AlphaFoldDB" id="A0A1F8ET74"/>
<name>A0A1F8ET74_9BACT</name>
<evidence type="ECO:0000256" key="4">
    <source>
        <dbReference type="ARBA" id="ARBA00022759"/>
    </source>
</evidence>
<dbReference type="Proteomes" id="UP000177507">
    <property type="component" value="Unassembled WGS sequence"/>
</dbReference>
<organism evidence="8 9">
    <name type="scientific">Candidatus Yanofskybacteria bacterium RIFCSPHIGHO2_01_FULL_44_17</name>
    <dbReference type="NCBI Taxonomy" id="1802668"/>
    <lineage>
        <taxon>Bacteria</taxon>
        <taxon>Candidatus Yanofskyibacteriota</taxon>
    </lineage>
</organism>
<evidence type="ECO:0000313" key="8">
    <source>
        <dbReference type="EMBL" id="OGN04064.1"/>
    </source>
</evidence>
<dbReference type="GO" id="GO:0003729">
    <property type="term" value="F:mRNA binding"/>
    <property type="evidence" value="ECO:0007669"/>
    <property type="project" value="InterPro"/>
</dbReference>
<dbReference type="PANTHER" id="PTHR34873:SF3">
    <property type="entry name" value="ADDICTION MODULE TOXIN, HICA FAMILY"/>
    <property type="match status" value="1"/>
</dbReference>
<keyword evidence="3" id="KW-0540">Nuclease</keyword>
<proteinExistence type="inferred from homology"/>
<keyword evidence="5" id="KW-0378">Hydrolase</keyword>
<dbReference type="GO" id="GO:0016787">
    <property type="term" value="F:hydrolase activity"/>
    <property type="evidence" value="ECO:0007669"/>
    <property type="project" value="UniProtKB-KW"/>
</dbReference>
<reference evidence="8 9" key="1">
    <citation type="journal article" date="2016" name="Nat. Commun.">
        <title>Thousands of microbial genomes shed light on interconnected biogeochemical processes in an aquifer system.</title>
        <authorList>
            <person name="Anantharaman K."/>
            <person name="Brown C.T."/>
            <person name="Hug L.A."/>
            <person name="Sharon I."/>
            <person name="Castelle C.J."/>
            <person name="Probst A.J."/>
            <person name="Thomas B.C."/>
            <person name="Singh A."/>
            <person name="Wilkins M.J."/>
            <person name="Karaoz U."/>
            <person name="Brodie E.L."/>
            <person name="Williams K.H."/>
            <person name="Hubbard S.S."/>
            <person name="Banfield J.F."/>
        </authorList>
    </citation>
    <scope>NUCLEOTIDE SEQUENCE [LARGE SCALE GENOMIC DNA]</scope>
</reference>
<keyword evidence="6" id="KW-0694">RNA-binding</keyword>
<dbReference type="SUPFAM" id="SSF54786">
    <property type="entry name" value="YcfA/nrd intein domain"/>
    <property type="match status" value="1"/>
</dbReference>
<accession>A0A1F8ET74</accession>
<evidence type="ECO:0000256" key="3">
    <source>
        <dbReference type="ARBA" id="ARBA00022722"/>
    </source>
</evidence>
<dbReference type="EMBL" id="MGJI01000026">
    <property type="protein sequence ID" value="OGN04064.1"/>
    <property type="molecule type" value="Genomic_DNA"/>
</dbReference>
<dbReference type="InterPro" id="IPR038570">
    <property type="entry name" value="HicA_sf"/>
</dbReference>
<evidence type="ECO:0000313" key="9">
    <source>
        <dbReference type="Proteomes" id="UP000177507"/>
    </source>
</evidence>
<dbReference type="GO" id="GO:0004519">
    <property type="term" value="F:endonuclease activity"/>
    <property type="evidence" value="ECO:0007669"/>
    <property type="project" value="UniProtKB-KW"/>
</dbReference>
<dbReference type="PANTHER" id="PTHR34873">
    <property type="entry name" value="SSR1766 PROTEIN"/>
    <property type="match status" value="1"/>
</dbReference>
<evidence type="ECO:0008006" key="10">
    <source>
        <dbReference type="Google" id="ProtNLM"/>
    </source>
</evidence>
<dbReference type="Gene3D" id="3.30.920.30">
    <property type="entry name" value="Hypothetical protein"/>
    <property type="match status" value="1"/>
</dbReference>
<dbReference type="Pfam" id="PF07927">
    <property type="entry name" value="HicA_toxin"/>
    <property type="match status" value="1"/>
</dbReference>
<evidence type="ECO:0000256" key="6">
    <source>
        <dbReference type="ARBA" id="ARBA00022884"/>
    </source>
</evidence>
<sequence length="72" mass="8386">MPKLPILKPRKVSKALERAGFILARQKGSHRIYIKDRLGVMIPYHNKDLKPKTLKHIIKQSGLEIEEFIKLL</sequence>
<dbReference type="InterPro" id="IPR012933">
    <property type="entry name" value="HicA_mRNA_interferase"/>
</dbReference>